<evidence type="ECO:0000256" key="1">
    <source>
        <dbReference type="ARBA" id="ARBA00004651"/>
    </source>
</evidence>
<dbReference type="PANTHER" id="PTHR30572:SF4">
    <property type="entry name" value="ABC TRANSPORTER PERMEASE YTRF"/>
    <property type="match status" value="1"/>
</dbReference>
<feature type="transmembrane region" description="Helical" evidence="7">
    <location>
        <begin position="21"/>
        <end position="41"/>
    </location>
</feature>
<accession>F4MMY4</accession>
<evidence type="ECO:0000256" key="4">
    <source>
        <dbReference type="ARBA" id="ARBA00022989"/>
    </source>
</evidence>
<keyword evidence="3 7" id="KW-0812">Transmembrane</keyword>
<gene>
    <name evidence="10" type="ORF">S18_870_0020</name>
</gene>
<dbReference type="InterPro" id="IPR050250">
    <property type="entry name" value="Macrolide_Exporter_MacB"/>
</dbReference>
<keyword evidence="5 7" id="KW-0472">Membrane</keyword>
<evidence type="ECO:0000256" key="5">
    <source>
        <dbReference type="ARBA" id="ARBA00023136"/>
    </source>
</evidence>
<evidence type="ECO:0000313" key="10">
    <source>
        <dbReference type="EMBL" id="CBL87497.1"/>
    </source>
</evidence>
<evidence type="ECO:0000256" key="3">
    <source>
        <dbReference type="ARBA" id="ARBA00022692"/>
    </source>
</evidence>
<dbReference type="PANTHER" id="PTHR30572">
    <property type="entry name" value="MEMBRANE COMPONENT OF TRANSPORTER-RELATED"/>
    <property type="match status" value="1"/>
</dbReference>
<dbReference type="GO" id="GO:0022857">
    <property type="term" value="F:transmembrane transporter activity"/>
    <property type="evidence" value="ECO:0007669"/>
    <property type="project" value="TreeGrafter"/>
</dbReference>
<proteinExistence type="inferred from homology"/>
<feature type="transmembrane region" description="Helical" evidence="7">
    <location>
        <begin position="279"/>
        <end position="307"/>
    </location>
</feature>
<comment type="subcellular location">
    <subcellularLocation>
        <location evidence="1">Cell membrane</location>
        <topology evidence="1">Multi-pass membrane protein</topology>
    </subcellularLocation>
</comment>
<dbReference type="GO" id="GO:0005886">
    <property type="term" value="C:plasma membrane"/>
    <property type="evidence" value="ECO:0007669"/>
    <property type="project" value="UniProtKB-SubCell"/>
</dbReference>
<sequence>MLLENIKIACDSLKKNFLRSFLTVTIISIGMMAIMGIITAIESIETSIESNFITMGSNTFKIKDKNQKNLAIVSGKSKNKVEKINYRQALKIAEKYQKAASVSSTLSRTFKIRRNNFETNPNVTLVGTDKNYISTSGYFIERGRNFSENEIQTGSNVVLIGSSVKERLFVESYEIDQKVSIAGTKFKVIGSLKEKGTSFGFNSDNIILMPIDIGRKFIANRMNYEINIISKNADSLDYIIGQVTADFRKIRKLKPIENNNFKIVKSDNLASRLIQNIQFITFSTTLIGLMTLFGASIGLMNIMLVSVSERTREIGLRKSIGANSKIIRNQFLTESILICQIGGAIGILMGIAIGNIVSVLIEGAFVFPTLWTLVSVLLCFVVGIISGIYPAIKASKLSPVEALRYN</sequence>
<evidence type="ECO:0000259" key="8">
    <source>
        <dbReference type="Pfam" id="PF02687"/>
    </source>
</evidence>
<feature type="domain" description="ABC3 transporter permease C-terminal" evidence="8">
    <location>
        <begin position="286"/>
        <end position="399"/>
    </location>
</feature>
<keyword evidence="2" id="KW-1003">Cell membrane</keyword>
<feature type="transmembrane region" description="Helical" evidence="7">
    <location>
        <begin position="335"/>
        <end position="357"/>
    </location>
</feature>
<feature type="domain" description="MacB-like periplasmic core" evidence="9">
    <location>
        <begin position="20"/>
        <end position="241"/>
    </location>
</feature>
<comment type="similarity">
    <text evidence="6">Belongs to the ABC-4 integral membrane protein family.</text>
</comment>
<dbReference type="InterPro" id="IPR025857">
    <property type="entry name" value="MacB_PCD"/>
</dbReference>
<evidence type="ECO:0000256" key="6">
    <source>
        <dbReference type="ARBA" id="ARBA00038076"/>
    </source>
</evidence>
<dbReference type="AlphaFoldDB" id="F4MMY4"/>
<organism evidence="10">
    <name type="scientific">uncultured Flavobacteriia bacterium</name>
    <dbReference type="NCBI Taxonomy" id="212695"/>
    <lineage>
        <taxon>Bacteria</taxon>
        <taxon>Pseudomonadati</taxon>
        <taxon>Bacteroidota</taxon>
        <taxon>Flavobacteriia</taxon>
        <taxon>environmental samples</taxon>
    </lineage>
</organism>
<name>F4MMY4_9BACT</name>
<keyword evidence="4 7" id="KW-1133">Transmembrane helix</keyword>
<reference evidence="10" key="2">
    <citation type="journal article" date="2012" name="Environ. Microbiol.">
        <title>Genomic content of uncultured Bacteroidetes from contrasting oceanic provinces in the North Atlantic Ocean.</title>
        <authorList>
            <person name="Gomez-Pereira P.R."/>
            <person name="Schuler M."/>
            <person name="Fuchs B.M."/>
            <person name="Bennke C."/>
            <person name="Teeling H."/>
            <person name="Waldmann J."/>
            <person name="Richter M."/>
            <person name="Barbe V."/>
            <person name="Bataille E."/>
            <person name="Glockner F.O."/>
            <person name="Amann R."/>
        </authorList>
    </citation>
    <scope>NUCLEOTIDE SEQUENCE</scope>
</reference>
<dbReference type="EMBL" id="FQ032825">
    <property type="protein sequence ID" value="CBL87497.1"/>
    <property type="molecule type" value="Genomic_DNA"/>
</dbReference>
<dbReference type="InterPro" id="IPR003838">
    <property type="entry name" value="ABC3_permease_C"/>
</dbReference>
<reference evidence="10" key="1">
    <citation type="submission" date="2010-05" db="EMBL/GenBank/DDBJ databases">
        <authorList>
            <person name="Genoscope - CEA"/>
        </authorList>
    </citation>
    <scope>NUCLEOTIDE SEQUENCE</scope>
</reference>
<dbReference type="Pfam" id="PF12704">
    <property type="entry name" value="MacB_PCD"/>
    <property type="match status" value="1"/>
</dbReference>
<feature type="transmembrane region" description="Helical" evidence="7">
    <location>
        <begin position="369"/>
        <end position="389"/>
    </location>
</feature>
<evidence type="ECO:0000259" key="9">
    <source>
        <dbReference type="Pfam" id="PF12704"/>
    </source>
</evidence>
<evidence type="ECO:0000256" key="2">
    <source>
        <dbReference type="ARBA" id="ARBA00022475"/>
    </source>
</evidence>
<protein>
    <submittedName>
        <fullName evidence="10">ABC transporter permease</fullName>
    </submittedName>
</protein>
<evidence type="ECO:0000256" key="7">
    <source>
        <dbReference type="SAM" id="Phobius"/>
    </source>
</evidence>
<dbReference type="Pfam" id="PF02687">
    <property type="entry name" value="FtsX"/>
    <property type="match status" value="1"/>
</dbReference>